<evidence type="ECO:0000256" key="1">
    <source>
        <dbReference type="SAM" id="SignalP"/>
    </source>
</evidence>
<proteinExistence type="predicted"/>
<dbReference type="Proteomes" id="UP000095283">
    <property type="component" value="Unplaced"/>
</dbReference>
<dbReference type="WBParaSite" id="Hba_01190">
    <property type="protein sequence ID" value="Hba_01190"/>
    <property type="gene ID" value="Hba_01190"/>
</dbReference>
<evidence type="ECO:0000313" key="2">
    <source>
        <dbReference type="Proteomes" id="UP000095283"/>
    </source>
</evidence>
<keyword evidence="2" id="KW-1185">Reference proteome</keyword>
<organism evidence="2 3">
    <name type="scientific">Heterorhabditis bacteriophora</name>
    <name type="common">Entomopathogenic nematode worm</name>
    <dbReference type="NCBI Taxonomy" id="37862"/>
    <lineage>
        <taxon>Eukaryota</taxon>
        <taxon>Metazoa</taxon>
        <taxon>Ecdysozoa</taxon>
        <taxon>Nematoda</taxon>
        <taxon>Chromadorea</taxon>
        <taxon>Rhabditida</taxon>
        <taxon>Rhabditina</taxon>
        <taxon>Rhabditomorpha</taxon>
        <taxon>Strongyloidea</taxon>
        <taxon>Heterorhabditidae</taxon>
        <taxon>Heterorhabditis</taxon>
    </lineage>
</organism>
<accession>A0A1I7W964</accession>
<protein>
    <submittedName>
        <fullName evidence="3">Uncharacterized protein</fullName>
    </submittedName>
</protein>
<feature type="signal peptide" evidence="1">
    <location>
        <begin position="1"/>
        <end position="17"/>
    </location>
</feature>
<dbReference type="AlphaFoldDB" id="A0A1I7W964"/>
<name>A0A1I7W964_HETBA</name>
<keyword evidence="1" id="KW-0732">Signal</keyword>
<reference evidence="3" key="1">
    <citation type="submission" date="2016-11" db="UniProtKB">
        <authorList>
            <consortium name="WormBaseParasite"/>
        </authorList>
    </citation>
    <scope>IDENTIFICATION</scope>
</reference>
<evidence type="ECO:0000313" key="3">
    <source>
        <dbReference type="WBParaSite" id="Hba_01190"/>
    </source>
</evidence>
<sequence length="179" mass="20144">MRNFLILLNFLLSIALAKVVKTENVNYYFQILNVGLLCAYNNTDIATLLGWRNVAGAVVSQINGLIEVVNLSFKIFSSCTSNILKICPLTWKMTECIESLSAGAIIQYVDDNANVVLGPPCSSGRYFSKRNFKNRHVESHITLILYFSGYGERNCVHQPKSTSKYLIIMFIYTSLNINL</sequence>
<feature type="chain" id="PRO_5009310595" evidence="1">
    <location>
        <begin position="18"/>
        <end position="179"/>
    </location>
</feature>